<keyword evidence="2" id="KW-0378">Hydrolase</keyword>
<organism evidence="4 5">
    <name type="scientific">Terrabacter terrae</name>
    <dbReference type="NCBI Taxonomy" id="318434"/>
    <lineage>
        <taxon>Bacteria</taxon>
        <taxon>Bacillati</taxon>
        <taxon>Actinomycetota</taxon>
        <taxon>Actinomycetes</taxon>
        <taxon>Micrococcales</taxon>
        <taxon>Intrasporangiaceae</taxon>
        <taxon>Terrabacter</taxon>
    </lineage>
</organism>
<protein>
    <submittedName>
        <fullName evidence="4">Haloacid dehalogenase type II</fullName>
    </submittedName>
</protein>
<feature type="region of interest" description="Disordered" evidence="3">
    <location>
        <begin position="1"/>
        <end position="30"/>
    </location>
</feature>
<evidence type="ECO:0000256" key="3">
    <source>
        <dbReference type="SAM" id="MobiDB-lite"/>
    </source>
</evidence>
<dbReference type="InterPro" id="IPR051540">
    <property type="entry name" value="S-2-haloacid_dehalogenase"/>
</dbReference>
<dbReference type="SUPFAM" id="SSF56784">
    <property type="entry name" value="HAD-like"/>
    <property type="match status" value="1"/>
</dbReference>
<gene>
    <name evidence="4" type="ORF">GCM10009740_22440</name>
</gene>
<dbReference type="PRINTS" id="PR00413">
    <property type="entry name" value="HADHALOGNASE"/>
</dbReference>
<sequence length="256" mass="27726">MTPTPASDPEEPIARRPLPECPEPPEPFAPLERRPRLLVFDVNETLSDMTHLGDRFVEVGVPPYLAAPWFAGLLRDGFALTVTGHNPSFADVARAALHTVLHDKANVEAATRHIMAGFLQLPLHDDVRDGIRALASLELRLVTLSNGSADVAEGLFERGGIRDSFEGVFSVEDTPAWKPAASAYRYVLGKCDVDADEAMLVAVHPWDVHGAKAAGLRAAWINRTGVPYPDTMYAADLVAPSLPRLADQLEALPADV</sequence>
<evidence type="ECO:0000313" key="4">
    <source>
        <dbReference type="EMBL" id="GAA2031972.1"/>
    </source>
</evidence>
<dbReference type="RefSeq" id="WP_343991286.1">
    <property type="nucleotide sequence ID" value="NZ_BAAANB010000021.1"/>
</dbReference>
<comment type="caution">
    <text evidence="4">The sequence shown here is derived from an EMBL/GenBank/DDBJ whole genome shotgun (WGS) entry which is preliminary data.</text>
</comment>
<dbReference type="Proteomes" id="UP001501285">
    <property type="component" value="Unassembled WGS sequence"/>
</dbReference>
<reference evidence="4 5" key="1">
    <citation type="journal article" date="2019" name="Int. J. Syst. Evol. Microbiol.">
        <title>The Global Catalogue of Microorganisms (GCM) 10K type strain sequencing project: providing services to taxonomists for standard genome sequencing and annotation.</title>
        <authorList>
            <consortium name="The Broad Institute Genomics Platform"/>
            <consortium name="The Broad Institute Genome Sequencing Center for Infectious Disease"/>
            <person name="Wu L."/>
            <person name="Ma J."/>
        </authorList>
    </citation>
    <scope>NUCLEOTIDE SEQUENCE [LARGE SCALE GENOMIC DNA]</scope>
    <source>
        <strain evidence="4 5">JCM 14283</strain>
    </source>
</reference>
<accession>A0ABN2U984</accession>
<feature type="compositionally biased region" description="Pro residues" evidence="3">
    <location>
        <begin position="19"/>
        <end position="28"/>
    </location>
</feature>
<evidence type="ECO:0000256" key="2">
    <source>
        <dbReference type="ARBA" id="ARBA00022801"/>
    </source>
</evidence>
<dbReference type="Gene3D" id="3.40.50.1000">
    <property type="entry name" value="HAD superfamily/HAD-like"/>
    <property type="match status" value="1"/>
</dbReference>
<dbReference type="EMBL" id="BAAANB010000021">
    <property type="protein sequence ID" value="GAA2031972.1"/>
    <property type="molecule type" value="Genomic_DNA"/>
</dbReference>
<dbReference type="Pfam" id="PF00702">
    <property type="entry name" value="Hydrolase"/>
    <property type="match status" value="1"/>
</dbReference>
<keyword evidence="5" id="KW-1185">Reference proteome</keyword>
<evidence type="ECO:0000256" key="1">
    <source>
        <dbReference type="ARBA" id="ARBA00008106"/>
    </source>
</evidence>
<comment type="similarity">
    <text evidence="1">Belongs to the HAD-like hydrolase superfamily. S-2-haloalkanoic acid dehalogenase family.</text>
</comment>
<dbReference type="PANTHER" id="PTHR43316">
    <property type="entry name" value="HYDROLASE, HALOACID DELAHOGENASE-RELATED"/>
    <property type="match status" value="1"/>
</dbReference>
<dbReference type="InterPro" id="IPR036412">
    <property type="entry name" value="HAD-like_sf"/>
</dbReference>
<dbReference type="InterPro" id="IPR023214">
    <property type="entry name" value="HAD_sf"/>
</dbReference>
<name>A0ABN2U984_9MICO</name>
<dbReference type="SFLD" id="SFLDG01129">
    <property type="entry name" value="C1.5:_HAD__Beta-PGM__Phosphata"/>
    <property type="match status" value="1"/>
</dbReference>
<dbReference type="SFLD" id="SFLDS00003">
    <property type="entry name" value="Haloacid_Dehalogenase"/>
    <property type="match status" value="1"/>
</dbReference>
<dbReference type="InterPro" id="IPR006439">
    <property type="entry name" value="HAD-SF_hydro_IA"/>
</dbReference>
<dbReference type="InterPro" id="IPR023198">
    <property type="entry name" value="PGP-like_dom2"/>
</dbReference>
<evidence type="ECO:0000313" key="5">
    <source>
        <dbReference type="Proteomes" id="UP001501285"/>
    </source>
</evidence>
<dbReference type="InterPro" id="IPR006328">
    <property type="entry name" value="2-HAD"/>
</dbReference>
<dbReference type="PANTHER" id="PTHR43316:SF3">
    <property type="entry name" value="HALOACID DEHALOGENASE, TYPE II (AFU_ORTHOLOGUE AFUA_2G07750)-RELATED"/>
    <property type="match status" value="1"/>
</dbReference>
<dbReference type="Gene3D" id="1.10.150.240">
    <property type="entry name" value="Putative phosphatase, domain 2"/>
    <property type="match status" value="1"/>
</dbReference>
<proteinExistence type="inferred from homology"/>
<dbReference type="NCBIfam" id="TIGR01428">
    <property type="entry name" value="HAD_type_II"/>
    <property type="match status" value="1"/>
</dbReference>